<evidence type="ECO:0000259" key="1">
    <source>
        <dbReference type="Pfam" id="PF08336"/>
    </source>
</evidence>
<dbReference type="OrthoDB" id="420380at2759"/>
<dbReference type="GO" id="GO:0005783">
    <property type="term" value="C:endoplasmic reticulum"/>
    <property type="evidence" value="ECO:0007669"/>
    <property type="project" value="InterPro"/>
</dbReference>
<name>A0A482XDF6_LAOST</name>
<dbReference type="InterPro" id="IPR059068">
    <property type="entry name" value="TPR_P4H"/>
</dbReference>
<dbReference type="InParanoid" id="A0A482XDF6"/>
<sequence length="299" mass="34360">MLDFAQEVRQNMSQYREVLKFPTDEDLNGAAVALMRLQDTYKLDTASVARGQLNGVQYSTQLSADDCFELGRQSYNNQDFYHTVLWMSESLKRHEQEKNRTNIERWEILEYLAYSTYMQGNVRSALQMTDELLTIVPTHQRALGNRAFYQAAIEKAPGTAETVQPQTAAPVVDDLPEREVYEMLCRNALSPSPQVLAQLKCRYVHKNEPFLRIAPLKEEEAYLEPRIVLYRDVIYDGEIEIIKKMASPRARRTPVCQDKARQDLSRSVTVIHIVAYEAGHTDAVTNQCVLLHKQLCEVL</sequence>
<dbReference type="EMBL" id="QKKF02012223">
    <property type="protein sequence ID" value="RZF43753.1"/>
    <property type="molecule type" value="Genomic_DNA"/>
</dbReference>
<dbReference type="Gene3D" id="1.25.40.10">
    <property type="entry name" value="Tetratricopeptide repeat domain"/>
    <property type="match status" value="1"/>
</dbReference>
<dbReference type="FunCoup" id="A0A482XDF6">
    <property type="interactions" value="405"/>
</dbReference>
<dbReference type="InterPro" id="IPR011990">
    <property type="entry name" value="TPR-like_helical_dom_sf"/>
</dbReference>
<reference evidence="3 4" key="1">
    <citation type="journal article" date="2017" name="Gigascience">
        <title>Genome sequence of the small brown planthopper, Laodelphax striatellus.</title>
        <authorList>
            <person name="Zhu J."/>
            <person name="Jiang F."/>
            <person name="Wang X."/>
            <person name="Yang P."/>
            <person name="Bao Y."/>
            <person name="Zhao W."/>
            <person name="Wang W."/>
            <person name="Lu H."/>
            <person name="Wang Q."/>
            <person name="Cui N."/>
            <person name="Li J."/>
            <person name="Chen X."/>
            <person name="Luo L."/>
            <person name="Yu J."/>
            <person name="Kang L."/>
            <person name="Cui F."/>
        </authorList>
    </citation>
    <scope>NUCLEOTIDE SEQUENCE [LARGE SCALE GENOMIC DNA]</scope>
    <source>
        <strain evidence="3">Lst14</strain>
    </source>
</reference>
<evidence type="ECO:0000259" key="2">
    <source>
        <dbReference type="Pfam" id="PF23558"/>
    </source>
</evidence>
<feature type="domain" description="Prolyl 4-hydroxylase N-terminal" evidence="1">
    <location>
        <begin position="7"/>
        <end position="55"/>
    </location>
</feature>
<dbReference type="Pfam" id="PF08336">
    <property type="entry name" value="P4Ha_N"/>
    <property type="match status" value="1"/>
</dbReference>
<dbReference type="SMR" id="A0A482XDF6"/>
<dbReference type="AlphaFoldDB" id="A0A482XDF6"/>
<dbReference type="Proteomes" id="UP000291343">
    <property type="component" value="Unassembled WGS sequence"/>
</dbReference>
<organism evidence="3 4">
    <name type="scientific">Laodelphax striatellus</name>
    <name type="common">Small brown planthopper</name>
    <name type="synonym">Delphax striatella</name>
    <dbReference type="NCBI Taxonomy" id="195883"/>
    <lineage>
        <taxon>Eukaryota</taxon>
        <taxon>Metazoa</taxon>
        <taxon>Ecdysozoa</taxon>
        <taxon>Arthropoda</taxon>
        <taxon>Hexapoda</taxon>
        <taxon>Insecta</taxon>
        <taxon>Pterygota</taxon>
        <taxon>Neoptera</taxon>
        <taxon>Paraneoptera</taxon>
        <taxon>Hemiptera</taxon>
        <taxon>Auchenorrhyncha</taxon>
        <taxon>Fulgoroidea</taxon>
        <taxon>Delphacidae</taxon>
        <taxon>Criomorphinae</taxon>
        <taxon>Laodelphax</taxon>
    </lineage>
</organism>
<comment type="caution">
    <text evidence="3">The sequence shown here is derived from an EMBL/GenBank/DDBJ whole genome shotgun (WGS) entry which is preliminary data.</text>
</comment>
<accession>A0A482XDF6</accession>
<feature type="domain" description="Prolyl 4-hydroxylase peptide-substrate-binding" evidence="2">
    <location>
        <begin position="64"/>
        <end position="154"/>
    </location>
</feature>
<dbReference type="STRING" id="195883.A0A482XDF6"/>
<evidence type="ECO:0000313" key="4">
    <source>
        <dbReference type="Proteomes" id="UP000291343"/>
    </source>
</evidence>
<dbReference type="Pfam" id="PF23558">
    <property type="entry name" value="TPR_P4H"/>
    <property type="match status" value="1"/>
</dbReference>
<protein>
    <submittedName>
        <fullName evidence="3">Uncharacterized protein</fullName>
    </submittedName>
</protein>
<dbReference type="GO" id="GO:0004656">
    <property type="term" value="F:procollagen-proline 4-dioxygenase activity"/>
    <property type="evidence" value="ECO:0007669"/>
    <property type="project" value="InterPro"/>
</dbReference>
<gene>
    <name evidence="3" type="ORF">LSTR_LSTR009176</name>
</gene>
<dbReference type="InterPro" id="IPR013547">
    <property type="entry name" value="P4H_N"/>
</dbReference>
<dbReference type="FunFam" id="1.25.40.10:FF:000006">
    <property type="entry name" value="Prolyl 4-hydroxylase subunit alpha 2"/>
    <property type="match status" value="1"/>
</dbReference>
<dbReference type="SUPFAM" id="SSF48452">
    <property type="entry name" value="TPR-like"/>
    <property type="match status" value="1"/>
</dbReference>
<evidence type="ECO:0000313" key="3">
    <source>
        <dbReference type="EMBL" id="RZF43753.1"/>
    </source>
</evidence>
<keyword evidence="4" id="KW-1185">Reference proteome</keyword>
<proteinExistence type="predicted"/>